<sequence length="59" mass="6456">MFSASAPFRDAYAATTYRFGGVGLRIGRRAGVDRLLGRLRCRRAAVLTAWDPLSVERGA</sequence>
<organism evidence="1 2">
    <name type="scientific">Pseudoroseomonas cervicalis ATCC 49957</name>
    <dbReference type="NCBI Taxonomy" id="525371"/>
    <lineage>
        <taxon>Bacteria</taxon>
        <taxon>Pseudomonadati</taxon>
        <taxon>Pseudomonadota</taxon>
        <taxon>Alphaproteobacteria</taxon>
        <taxon>Acetobacterales</taxon>
        <taxon>Roseomonadaceae</taxon>
        <taxon>Roseomonas</taxon>
    </lineage>
</organism>
<name>D5RP01_9PROT</name>
<reference evidence="1 2" key="1">
    <citation type="submission" date="2010-04" db="EMBL/GenBank/DDBJ databases">
        <authorList>
            <person name="Qin X."/>
            <person name="Bachman B."/>
            <person name="Battles P."/>
            <person name="Bell A."/>
            <person name="Bess C."/>
            <person name="Bickham C."/>
            <person name="Chaboub L."/>
            <person name="Chen D."/>
            <person name="Coyle M."/>
            <person name="Deiros D.R."/>
            <person name="Dinh H."/>
            <person name="Forbes L."/>
            <person name="Fowler G."/>
            <person name="Francisco L."/>
            <person name="Fu Q."/>
            <person name="Gubbala S."/>
            <person name="Hale W."/>
            <person name="Han Y."/>
            <person name="Hemphill L."/>
            <person name="Highlander S.K."/>
            <person name="Hirani K."/>
            <person name="Hogues M."/>
            <person name="Jackson L."/>
            <person name="Jakkamsetti A."/>
            <person name="Javaid M."/>
            <person name="Jiang H."/>
            <person name="Korchina V."/>
            <person name="Kovar C."/>
            <person name="Lara F."/>
            <person name="Lee S."/>
            <person name="Mata R."/>
            <person name="Mathew T."/>
            <person name="Moen C."/>
            <person name="Morales K."/>
            <person name="Munidasa M."/>
            <person name="Nazareth L."/>
            <person name="Ngo R."/>
            <person name="Nguyen L."/>
            <person name="Okwuonu G."/>
            <person name="Ongeri F."/>
            <person name="Patil S."/>
            <person name="Petrosino J."/>
            <person name="Pham C."/>
            <person name="Pham P."/>
            <person name="Pu L.-L."/>
            <person name="Puazo M."/>
            <person name="Raj R."/>
            <person name="Reid J."/>
            <person name="Rouhana J."/>
            <person name="Saada N."/>
            <person name="Shang Y."/>
            <person name="Simmons D."/>
            <person name="Thornton R."/>
            <person name="Warren J."/>
            <person name="Weissenberger G."/>
            <person name="Zhang J."/>
            <person name="Zhang L."/>
            <person name="Zhou C."/>
            <person name="Zhu D."/>
            <person name="Muzny D."/>
            <person name="Worley K."/>
            <person name="Gibbs R."/>
        </authorList>
    </citation>
    <scope>NUCLEOTIDE SEQUENCE [LARGE SCALE GENOMIC DNA]</scope>
    <source>
        <strain evidence="1 2">ATCC 49957</strain>
    </source>
</reference>
<evidence type="ECO:0000313" key="2">
    <source>
        <dbReference type="Proteomes" id="UP000005324"/>
    </source>
</evidence>
<dbReference type="HOGENOM" id="CLU_2966618_0_0_5"/>
<proteinExistence type="predicted"/>
<dbReference type="AlphaFoldDB" id="D5RP01"/>
<comment type="caution">
    <text evidence="1">The sequence shown here is derived from an EMBL/GenBank/DDBJ whole genome shotgun (WGS) entry which is preliminary data.</text>
</comment>
<gene>
    <name evidence="1" type="ORF">HMPREF0731_2812</name>
</gene>
<feature type="non-terminal residue" evidence="1">
    <location>
        <position position="59"/>
    </location>
</feature>
<keyword evidence="2" id="KW-1185">Reference proteome</keyword>
<dbReference type="EMBL" id="ADVL01000582">
    <property type="protein sequence ID" value="EFH10967.1"/>
    <property type="molecule type" value="Genomic_DNA"/>
</dbReference>
<protein>
    <submittedName>
        <fullName evidence="1">Uncharacterized protein</fullName>
    </submittedName>
</protein>
<dbReference type="Proteomes" id="UP000005324">
    <property type="component" value="Unassembled WGS sequence"/>
</dbReference>
<accession>D5RP01</accession>
<evidence type="ECO:0000313" key="1">
    <source>
        <dbReference type="EMBL" id="EFH10967.1"/>
    </source>
</evidence>